<feature type="non-terminal residue" evidence="1">
    <location>
        <position position="43"/>
    </location>
</feature>
<reference evidence="1 2" key="1">
    <citation type="submission" date="2024-06" db="EMBL/GenBank/DDBJ databases">
        <title>The Natural Products Discovery Center: Release of the First 8490 Sequenced Strains for Exploring Actinobacteria Biosynthetic Diversity.</title>
        <authorList>
            <person name="Kalkreuter E."/>
            <person name="Kautsar S.A."/>
            <person name="Yang D."/>
            <person name="Bader C.D."/>
            <person name="Teijaro C.N."/>
            <person name="Fluegel L."/>
            <person name="Davis C.M."/>
            <person name="Simpson J.R."/>
            <person name="Lauterbach L."/>
            <person name="Steele A.D."/>
            <person name="Gui C."/>
            <person name="Meng S."/>
            <person name="Li G."/>
            <person name="Viehrig K."/>
            <person name="Ye F."/>
            <person name="Su P."/>
            <person name="Kiefer A.F."/>
            <person name="Nichols A."/>
            <person name="Cepeda A.J."/>
            <person name="Yan W."/>
            <person name="Fan B."/>
            <person name="Jiang Y."/>
            <person name="Adhikari A."/>
            <person name="Zheng C.-J."/>
            <person name="Schuster L."/>
            <person name="Cowan T.M."/>
            <person name="Smanski M.J."/>
            <person name="Chevrette M.G."/>
            <person name="De Carvalho L.P.S."/>
            <person name="Shen B."/>
        </authorList>
    </citation>
    <scope>NUCLEOTIDE SEQUENCE [LARGE SCALE GENOMIC DNA]</scope>
    <source>
        <strain evidence="1 2">NPDC000234</strain>
    </source>
</reference>
<dbReference type="SUPFAM" id="SSF51735">
    <property type="entry name" value="NAD(P)-binding Rossmann-fold domains"/>
    <property type="match status" value="1"/>
</dbReference>
<keyword evidence="2" id="KW-1185">Reference proteome</keyword>
<gene>
    <name evidence="1" type="ORF">ABT404_44080</name>
</gene>
<sequence length="43" mass="4351">MTALRTVLVTGTSSGIGLATAVRAAETGWHVVATLREPGRDGA</sequence>
<name>A0ABV1XBQ4_9ACTN</name>
<dbReference type="Proteomes" id="UP001474181">
    <property type="component" value="Unassembled WGS sequence"/>
</dbReference>
<evidence type="ECO:0000313" key="1">
    <source>
        <dbReference type="EMBL" id="MER7186367.1"/>
    </source>
</evidence>
<proteinExistence type="predicted"/>
<dbReference type="Pfam" id="PF00106">
    <property type="entry name" value="adh_short"/>
    <property type="match status" value="1"/>
</dbReference>
<comment type="caution">
    <text evidence="1">The sequence shown here is derived from an EMBL/GenBank/DDBJ whole genome shotgun (WGS) entry which is preliminary data.</text>
</comment>
<dbReference type="EMBL" id="JBEPEK010000579">
    <property type="protein sequence ID" value="MER7186367.1"/>
    <property type="molecule type" value="Genomic_DNA"/>
</dbReference>
<accession>A0ABV1XBQ4</accession>
<organism evidence="1 2">
    <name type="scientific">Streptomyces hyaluromycini</name>
    <dbReference type="NCBI Taxonomy" id="1377993"/>
    <lineage>
        <taxon>Bacteria</taxon>
        <taxon>Bacillati</taxon>
        <taxon>Actinomycetota</taxon>
        <taxon>Actinomycetes</taxon>
        <taxon>Kitasatosporales</taxon>
        <taxon>Streptomycetaceae</taxon>
        <taxon>Streptomyces</taxon>
    </lineage>
</organism>
<dbReference type="InterPro" id="IPR036291">
    <property type="entry name" value="NAD(P)-bd_dom_sf"/>
</dbReference>
<protein>
    <submittedName>
        <fullName evidence="1">SDR family NAD(P)-dependent oxidoreductase</fullName>
    </submittedName>
</protein>
<evidence type="ECO:0000313" key="2">
    <source>
        <dbReference type="Proteomes" id="UP001474181"/>
    </source>
</evidence>
<dbReference type="RefSeq" id="WP_350789986.1">
    <property type="nucleotide sequence ID" value="NZ_JBEPEK010000579.1"/>
</dbReference>
<dbReference type="InterPro" id="IPR002347">
    <property type="entry name" value="SDR_fam"/>
</dbReference>
<dbReference type="Gene3D" id="3.40.50.720">
    <property type="entry name" value="NAD(P)-binding Rossmann-like Domain"/>
    <property type="match status" value="1"/>
</dbReference>